<dbReference type="InterPro" id="IPR003890">
    <property type="entry name" value="MIF4G-like_typ-3"/>
</dbReference>
<dbReference type="SUPFAM" id="SSF48371">
    <property type="entry name" value="ARM repeat"/>
    <property type="match status" value="1"/>
</dbReference>
<dbReference type="PANTHER" id="PTHR23253">
    <property type="entry name" value="EUKARYOTIC TRANSLATION INITIATION FACTOR 4 GAMMA"/>
    <property type="match status" value="1"/>
</dbReference>
<evidence type="ECO:0000313" key="3">
    <source>
        <dbReference type="Proteomes" id="UP000004994"/>
    </source>
</evidence>
<name>A0A3Q7H3J5_SOLLC</name>
<feature type="domain" description="MIF4G" evidence="1">
    <location>
        <begin position="216"/>
        <end position="441"/>
    </location>
</feature>
<dbReference type="GO" id="GO:0016281">
    <property type="term" value="C:eukaryotic translation initiation factor 4F complex"/>
    <property type="evidence" value="ECO:0000318"/>
    <property type="project" value="GO_Central"/>
</dbReference>
<dbReference type="GO" id="GO:0003743">
    <property type="term" value="F:translation initiation factor activity"/>
    <property type="evidence" value="ECO:0000318"/>
    <property type="project" value="GO_Central"/>
</dbReference>
<evidence type="ECO:0000313" key="2">
    <source>
        <dbReference type="EnsemblPlants" id="Solyc07g005780.2.1"/>
    </source>
</evidence>
<dbReference type="STRING" id="4081.A0A3Q7H3J5"/>
<reference evidence="2" key="2">
    <citation type="submission" date="2019-01" db="UniProtKB">
        <authorList>
            <consortium name="EnsemblPlants"/>
        </authorList>
    </citation>
    <scope>IDENTIFICATION</scope>
    <source>
        <strain evidence="2">cv. Heinz 1706</strain>
    </source>
</reference>
<dbReference type="PANTHER" id="PTHR23253:SF53">
    <property type="entry name" value="EUKARYOTIC TRANSLATION INITIATION FACTOR ISOFORM 4G-1"/>
    <property type="match status" value="1"/>
</dbReference>
<dbReference type="InterPro" id="IPR016024">
    <property type="entry name" value="ARM-type_fold"/>
</dbReference>
<dbReference type="EnsemblPlants" id="Solyc07g005780.2.1">
    <property type="protein sequence ID" value="Solyc07g005780.2.1"/>
    <property type="gene ID" value="Solyc07g005780.2"/>
</dbReference>
<keyword evidence="3" id="KW-1185">Reference proteome</keyword>
<dbReference type="Pfam" id="PF02854">
    <property type="entry name" value="MIF4G"/>
    <property type="match status" value="1"/>
</dbReference>
<reference evidence="2" key="1">
    <citation type="journal article" date="2012" name="Nature">
        <title>The tomato genome sequence provides insights into fleshy fruit evolution.</title>
        <authorList>
            <consortium name="Tomato Genome Consortium"/>
        </authorList>
    </citation>
    <scope>NUCLEOTIDE SEQUENCE [LARGE SCALE GENOMIC DNA]</scope>
    <source>
        <strain evidence="2">cv. Heinz 1706</strain>
    </source>
</reference>
<dbReference type="Proteomes" id="UP000004994">
    <property type="component" value="Chromosome 7"/>
</dbReference>
<accession>A0A3Q7H3J5</accession>
<dbReference type="GO" id="GO:0006413">
    <property type="term" value="P:translational initiation"/>
    <property type="evidence" value="ECO:0000318"/>
    <property type="project" value="GO_Central"/>
</dbReference>
<dbReference type="Gene3D" id="1.25.40.180">
    <property type="match status" value="1"/>
</dbReference>
<organism evidence="2">
    <name type="scientific">Solanum lycopersicum</name>
    <name type="common">Tomato</name>
    <name type="synonym">Lycopersicon esculentum</name>
    <dbReference type="NCBI Taxonomy" id="4081"/>
    <lineage>
        <taxon>Eukaryota</taxon>
        <taxon>Viridiplantae</taxon>
        <taxon>Streptophyta</taxon>
        <taxon>Embryophyta</taxon>
        <taxon>Tracheophyta</taxon>
        <taxon>Spermatophyta</taxon>
        <taxon>Magnoliopsida</taxon>
        <taxon>eudicotyledons</taxon>
        <taxon>Gunneridae</taxon>
        <taxon>Pentapetalae</taxon>
        <taxon>asterids</taxon>
        <taxon>lamiids</taxon>
        <taxon>Solanales</taxon>
        <taxon>Solanaceae</taxon>
        <taxon>Solanoideae</taxon>
        <taxon>Solaneae</taxon>
        <taxon>Solanum</taxon>
        <taxon>Solanum subgen. Lycopersicon</taxon>
    </lineage>
</organism>
<protein>
    <recommendedName>
        <fullName evidence="1">MIF4G domain-containing protein</fullName>
    </recommendedName>
</protein>
<evidence type="ECO:0000259" key="1">
    <source>
        <dbReference type="SMART" id="SM00543"/>
    </source>
</evidence>
<dbReference type="Gramene" id="Solyc07g005780.2.1">
    <property type="protein sequence ID" value="Solyc07g005780.2.1"/>
    <property type="gene ID" value="Solyc07g005780.2"/>
</dbReference>
<dbReference type="SMART" id="SM00543">
    <property type="entry name" value="MIF4G"/>
    <property type="match status" value="1"/>
</dbReference>
<sequence>MEPIGQVKTANFEEQEVEAELFGENASRHHVDTKTTGDSRFEGCERVRYTRDQLLQLRNNILKLKLEVEADTMILQYGANEQIILESVYIICQILDHYSTILFRVSDFVVNISDHILKIKQEIEVELFGDQTQSRRSEPDINDQLSKLEFSAPVDDRSLDPLRENSEFGDRFYSRKQEVDEFDVQEQLSSQGGAASTLIKAELPCSTARRSKNCVLKTVKGMLNNPTLKKLVLLKRQLIDSGITSTDTLKGVVFLVFDNAVLEPTFCPLYAQLCCDLNEMLPSLLCNEPGGESTTFKCVLWNNCQEAIEGTYKLREEMRQMIAPEHDSERMDKEKFIRSRTLGSIRLIGELFKLNMVPKWIIHSIVLELLVQNPKCCPPEENVEAICLLFNNIGKVVDERPDSRNINNLYFGSLKRLSTNPQLAPRLRFMVCDLLDLRANNWIPKPLLIL</sequence>
<dbReference type="AlphaFoldDB" id="A0A3Q7H3J5"/>
<dbReference type="PaxDb" id="4081-Solyc07g005780.1.1"/>
<dbReference type="InParanoid" id="A0A3Q7H3J5"/>
<proteinExistence type="predicted"/>
<dbReference type="GO" id="GO:0003729">
    <property type="term" value="F:mRNA binding"/>
    <property type="evidence" value="ECO:0000318"/>
    <property type="project" value="GO_Central"/>
</dbReference>
<dbReference type="OMA" id="HDSERMD"/>